<dbReference type="SUPFAM" id="SSF109604">
    <property type="entry name" value="HD-domain/PDEase-like"/>
    <property type="match status" value="1"/>
</dbReference>
<evidence type="ECO:0000259" key="1">
    <source>
        <dbReference type="Pfam" id="PF01966"/>
    </source>
</evidence>
<evidence type="ECO:0000313" key="3">
    <source>
        <dbReference type="Proteomes" id="UP000886786"/>
    </source>
</evidence>
<evidence type="ECO:0000313" key="2">
    <source>
        <dbReference type="EMBL" id="HIQ90449.1"/>
    </source>
</evidence>
<dbReference type="Gene3D" id="1.10.3210.10">
    <property type="entry name" value="Hypothetical protein af1432"/>
    <property type="match status" value="1"/>
</dbReference>
<dbReference type="InterPro" id="IPR003607">
    <property type="entry name" value="HD/PDEase_dom"/>
</dbReference>
<dbReference type="AlphaFoldDB" id="A0A9D0ZPW3"/>
<name>A0A9D0ZPW3_9FIRM</name>
<proteinExistence type="predicted"/>
<dbReference type="InterPro" id="IPR006674">
    <property type="entry name" value="HD_domain"/>
</dbReference>
<comment type="caution">
    <text evidence="2">The sequence shown here is derived from an EMBL/GenBank/DDBJ whole genome shotgun (WGS) entry which is preliminary data.</text>
</comment>
<sequence>MKCNFLNNRAIHSLSVAKLMSKFSHMINRHPEDMFLLGYIHDIGYAIGGENSNHNLYGGKLLMQNNYPYSKEILNHGIITDYNSDELTLLNICDMSVSSKGEIVTFENRKKDIAERYGINSKEIQTFDALRTKIEKTEIYKKIKETLEKENLYGNQI</sequence>
<reference evidence="2" key="1">
    <citation type="submission" date="2020-10" db="EMBL/GenBank/DDBJ databases">
        <authorList>
            <person name="Gilroy R."/>
        </authorList>
    </citation>
    <scope>NUCLEOTIDE SEQUENCE</scope>
    <source>
        <strain evidence="2">CHK147-3167</strain>
    </source>
</reference>
<organism evidence="2 3">
    <name type="scientific">Candidatus Coprosoma intestinipullorum</name>
    <dbReference type="NCBI Taxonomy" id="2840752"/>
    <lineage>
        <taxon>Bacteria</taxon>
        <taxon>Bacillati</taxon>
        <taxon>Bacillota</taxon>
        <taxon>Bacillota incertae sedis</taxon>
        <taxon>Candidatus Coprosoma</taxon>
    </lineage>
</organism>
<dbReference type="CDD" id="cd00077">
    <property type="entry name" value="HDc"/>
    <property type="match status" value="1"/>
</dbReference>
<dbReference type="EMBL" id="DVFV01000042">
    <property type="protein sequence ID" value="HIQ90449.1"/>
    <property type="molecule type" value="Genomic_DNA"/>
</dbReference>
<dbReference type="Pfam" id="PF01966">
    <property type="entry name" value="HD"/>
    <property type="match status" value="1"/>
</dbReference>
<reference evidence="2" key="2">
    <citation type="journal article" date="2021" name="PeerJ">
        <title>Extensive microbial diversity within the chicken gut microbiome revealed by metagenomics and culture.</title>
        <authorList>
            <person name="Gilroy R."/>
            <person name="Ravi A."/>
            <person name="Getino M."/>
            <person name="Pursley I."/>
            <person name="Horton D.L."/>
            <person name="Alikhan N.F."/>
            <person name="Baker D."/>
            <person name="Gharbi K."/>
            <person name="Hall N."/>
            <person name="Watson M."/>
            <person name="Adriaenssens E.M."/>
            <person name="Foster-Nyarko E."/>
            <person name="Jarju S."/>
            <person name="Secka A."/>
            <person name="Antonio M."/>
            <person name="Oren A."/>
            <person name="Chaudhuri R.R."/>
            <person name="La Ragione R."/>
            <person name="Hildebrand F."/>
            <person name="Pallen M.J."/>
        </authorList>
    </citation>
    <scope>NUCLEOTIDE SEQUENCE</scope>
    <source>
        <strain evidence="2">CHK147-3167</strain>
    </source>
</reference>
<protein>
    <submittedName>
        <fullName evidence="2">HD domain-containing protein</fullName>
    </submittedName>
</protein>
<feature type="domain" description="HD" evidence="1">
    <location>
        <begin position="9"/>
        <end position="76"/>
    </location>
</feature>
<gene>
    <name evidence="2" type="ORF">IAB27_02325</name>
</gene>
<dbReference type="Proteomes" id="UP000886786">
    <property type="component" value="Unassembled WGS sequence"/>
</dbReference>
<accession>A0A9D0ZPW3</accession>